<dbReference type="Pfam" id="PF01408">
    <property type="entry name" value="GFO_IDH_MocA"/>
    <property type="match status" value="1"/>
</dbReference>
<organism evidence="3 4">
    <name type="scientific">Cohnella abietis</name>
    <dbReference type="NCBI Taxonomy" id="2507935"/>
    <lineage>
        <taxon>Bacteria</taxon>
        <taxon>Bacillati</taxon>
        <taxon>Bacillota</taxon>
        <taxon>Bacilli</taxon>
        <taxon>Bacillales</taxon>
        <taxon>Paenibacillaceae</taxon>
        <taxon>Cohnella</taxon>
    </lineage>
</organism>
<dbReference type="Gene3D" id="3.40.50.720">
    <property type="entry name" value="NAD(P)-binding Rossmann-like Domain"/>
    <property type="match status" value="1"/>
</dbReference>
<evidence type="ECO:0008006" key="5">
    <source>
        <dbReference type="Google" id="ProtNLM"/>
    </source>
</evidence>
<dbReference type="PANTHER" id="PTHR43249">
    <property type="entry name" value="UDP-N-ACETYL-2-AMINO-2-DEOXY-D-GLUCURONATE OXIDASE"/>
    <property type="match status" value="1"/>
</dbReference>
<proteinExistence type="predicted"/>
<feature type="domain" description="GFO/IDH/MocA-like oxidoreductase" evidence="2">
    <location>
        <begin position="154"/>
        <end position="246"/>
    </location>
</feature>
<evidence type="ECO:0000259" key="1">
    <source>
        <dbReference type="Pfam" id="PF01408"/>
    </source>
</evidence>
<dbReference type="Pfam" id="PF22725">
    <property type="entry name" value="GFO_IDH_MocA_C3"/>
    <property type="match status" value="1"/>
</dbReference>
<dbReference type="EMBL" id="AP019400">
    <property type="protein sequence ID" value="BBI35629.1"/>
    <property type="molecule type" value="Genomic_DNA"/>
</dbReference>
<dbReference type="InterPro" id="IPR036291">
    <property type="entry name" value="NAD(P)-bd_dom_sf"/>
</dbReference>
<evidence type="ECO:0000259" key="2">
    <source>
        <dbReference type="Pfam" id="PF22725"/>
    </source>
</evidence>
<dbReference type="Proteomes" id="UP000289856">
    <property type="component" value="Chromosome"/>
</dbReference>
<dbReference type="SUPFAM" id="SSF51735">
    <property type="entry name" value="NAD(P)-binding Rossmann-fold domains"/>
    <property type="match status" value="1"/>
</dbReference>
<gene>
    <name evidence="3" type="ORF">KCTCHS21_50280</name>
</gene>
<protein>
    <recommendedName>
        <fullName evidence="5">Oxidoreductase</fullName>
    </recommendedName>
</protein>
<dbReference type="RefSeq" id="WP_130614465.1">
    <property type="nucleotide sequence ID" value="NZ_AP019400.1"/>
</dbReference>
<evidence type="ECO:0000313" key="3">
    <source>
        <dbReference type="EMBL" id="BBI35629.1"/>
    </source>
</evidence>
<reference evidence="3 4" key="1">
    <citation type="submission" date="2019-01" db="EMBL/GenBank/DDBJ databases">
        <title>Complete genome sequence of Cohnella hallensis HS21 isolated from Korean fir (Abies koreana) rhizospheric soil.</title>
        <authorList>
            <person name="Jiang L."/>
            <person name="Kang S.W."/>
            <person name="Kim S."/>
            <person name="Jung J."/>
            <person name="Kim C.Y."/>
            <person name="Kim D.H."/>
            <person name="Kim S.W."/>
            <person name="Lee J."/>
        </authorList>
    </citation>
    <scope>NUCLEOTIDE SEQUENCE [LARGE SCALE GENOMIC DNA]</scope>
    <source>
        <strain evidence="3 4">HS21</strain>
    </source>
</reference>
<dbReference type="InterPro" id="IPR055170">
    <property type="entry name" value="GFO_IDH_MocA-like_dom"/>
</dbReference>
<dbReference type="OrthoDB" id="9815825at2"/>
<dbReference type="Gene3D" id="3.30.360.10">
    <property type="entry name" value="Dihydrodipicolinate Reductase, domain 2"/>
    <property type="match status" value="1"/>
</dbReference>
<dbReference type="KEGG" id="cohn:KCTCHS21_50280"/>
<dbReference type="AlphaFoldDB" id="A0A3T1DC04"/>
<accession>A0A3T1DC04</accession>
<feature type="domain" description="Gfo/Idh/MocA-like oxidoreductase N-terminal" evidence="1">
    <location>
        <begin position="3"/>
        <end position="106"/>
    </location>
</feature>
<keyword evidence="4" id="KW-1185">Reference proteome</keyword>
<evidence type="ECO:0000313" key="4">
    <source>
        <dbReference type="Proteomes" id="UP000289856"/>
    </source>
</evidence>
<sequence length="323" mass="36065">MIVNIGFVGVGEMAEHHIKKIQNISHAKVTSIYDLNQSRSKEIANKYGALSYESVEQMLDSKQVDALYICTPPFTRDNSIEELAASKGIHLLAEKPLGLELTSVRRREKVILESGIIHSSGYCLRYLDIVQRAKGYLETKQIDLIMARRLGGIPPLTWWNKIELSGGQLVEQSTHQLDLIRYLAGDFQEVHAIHEQRSIHKADPQATAYDVGTVSFVLKSGTVGNITSTCLAKYVGSNTVEFYGEDFYLKIDGMTLHIVDNEQDVTLTSQDDFYLLQAQTFIEAIRQKNQDLVLCSYSEAAVTLEVTLAANESAILGHTVRLD</sequence>
<dbReference type="PANTHER" id="PTHR43249:SF1">
    <property type="entry name" value="D-GLUCOSIDE 3-DEHYDROGENASE"/>
    <property type="match status" value="1"/>
</dbReference>
<name>A0A3T1DC04_9BACL</name>
<dbReference type="InterPro" id="IPR000683">
    <property type="entry name" value="Gfo/Idh/MocA-like_OxRdtase_N"/>
</dbReference>
<dbReference type="InterPro" id="IPR052515">
    <property type="entry name" value="Gfo/Idh/MocA_Oxidoreductase"/>
</dbReference>
<dbReference type="GO" id="GO:0000166">
    <property type="term" value="F:nucleotide binding"/>
    <property type="evidence" value="ECO:0007669"/>
    <property type="project" value="InterPro"/>
</dbReference>
<dbReference type="SUPFAM" id="SSF55347">
    <property type="entry name" value="Glyceraldehyde-3-phosphate dehydrogenase-like, C-terminal domain"/>
    <property type="match status" value="1"/>
</dbReference>